<feature type="transmembrane region" description="Helical" evidence="1">
    <location>
        <begin position="37"/>
        <end position="57"/>
    </location>
</feature>
<dbReference type="AlphaFoldDB" id="A0A5S3V794"/>
<reference evidence="2 5" key="1">
    <citation type="submission" date="2018-01" db="EMBL/GenBank/DDBJ databases">
        <authorList>
            <person name="Paulsen S."/>
            <person name="Gram L.K."/>
        </authorList>
    </citation>
    <scope>NUCLEOTIDE SEQUENCE [LARGE SCALE GENOMIC DNA]</scope>
    <source>
        <strain evidence="2 5">S3790</strain>
        <strain evidence="3">S3895</strain>
    </source>
</reference>
<dbReference type="Proteomes" id="UP000307217">
    <property type="component" value="Unassembled WGS sequence"/>
</dbReference>
<feature type="transmembrane region" description="Helical" evidence="1">
    <location>
        <begin position="100"/>
        <end position="120"/>
    </location>
</feature>
<dbReference type="Proteomes" id="UP000307164">
    <property type="component" value="Unassembled WGS sequence"/>
</dbReference>
<evidence type="ECO:0000313" key="2">
    <source>
        <dbReference type="EMBL" id="TMO67576.1"/>
    </source>
</evidence>
<reference evidence="2" key="3">
    <citation type="submission" date="2019-09" db="EMBL/GenBank/DDBJ databases">
        <title>Co-occurence of chitin degradation, pigmentation and bioactivity in marine Pseudoalteromonas.</title>
        <authorList>
            <person name="Sonnenschein E.C."/>
            <person name="Bech P.K."/>
        </authorList>
    </citation>
    <scope>NUCLEOTIDE SEQUENCE</scope>
    <source>
        <strain evidence="2">S3790</strain>
        <strain evidence="3">S3895</strain>
    </source>
</reference>
<evidence type="ECO:0000313" key="5">
    <source>
        <dbReference type="Proteomes" id="UP000307217"/>
    </source>
</evidence>
<sequence length="124" mass="13691">MQTVKKEKGPRVDSVSENKVKNESLTTELHFELLKQYTWLASAVIGAIVILIQLNAVELGKDIYISLGFLGLSIFFSLVGQDYIVDSLLKGKDIYAVSKILKLIRITSMLFLALGAGYILPGML</sequence>
<protein>
    <submittedName>
        <fullName evidence="2">Uncharacterized protein</fullName>
    </submittedName>
</protein>
<dbReference type="RefSeq" id="WP_138592377.1">
    <property type="nucleotide sequence ID" value="NZ_PNBW01000062.1"/>
</dbReference>
<gene>
    <name evidence="2" type="ORF">CWC19_13625</name>
    <name evidence="3" type="ORF">CWC20_13620</name>
</gene>
<accession>A0A5S3V794</accession>
<dbReference type="EMBL" id="PNBW01000062">
    <property type="protein sequence ID" value="TMO73349.1"/>
    <property type="molecule type" value="Genomic_DNA"/>
</dbReference>
<keyword evidence="1" id="KW-0812">Transmembrane</keyword>
<reference evidence="4 5" key="2">
    <citation type="submission" date="2019-06" db="EMBL/GenBank/DDBJ databases">
        <title>Co-occurence of chitin degradation, pigmentation and bioactivity in marine Pseudoalteromonas.</title>
        <authorList>
            <person name="Sonnenschein E.C."/>
            <person name="Bech P.K."/>
        </authorList>
    </citation>
    <scope>NUCLEOTIDE SEQUENCE [LARGE SCALE GENOMIC DNA]</scope>
    <source>
        <strain evidence="5">S3790</strain>
        <strain evidence="4">S3895</strain>
    </source>
</reference>
<proteinExistence type="predicted"/>
<keyword evidence="1" id="KW-0472">Membrane</keyword>
<dbReference type="EMBL" id="PNBX01000055">
    <property type="protein sequence ID" value="TMO67576.1"/>
    <property type="molecule type" value="Genomic_DNA"/>
</dbReference>
<evidence type="ECO:0000313" key="3">
    <source>
        <dbReference type="EMBL" id="TMO73349.1"/>
    </source>
</evidence>
<evidence type="ECO:0000313" key="4">
    <source>
        <dbReference type="Proteomes" id="UP000307164"/>
    </source>
</evidence>
<name>A0A5S3V794_9GAMM</name>
<feature type="transmembrane region" description="Helical" evidence="1">
    <location>
        <begin position="63"/>
        <end position="80"/>
    </location>
</feature>
<dbReference type="OrthoDB" id="6388691at2"/>
<keyword evidence="4" id="KW-1185">Reference proteome</keyword>
<keyword evidence="1" id="KW-1133">Transmembrane helix</keyword>
<comment type="caution">
    <text evidence="2">The sequence shown here is derived from an EMBL/GenBank/DDBJ whole genome shotgun (WGS) entry which is preliminary data.</text>
</comment>
<organism evidence="2 5">
    <name type="scientific">Pseudoalteromonas aurantia</name>
    <dbReference type="NCBI Taxonomy" id="43654"/>
    <lineage>
        <taxon>Bacteria</taxon>
        <taxon>Pseudomonadati</taxon>
        <taxon>Pseudomonadota</taxon>
        <taxon>Gammaproteobacteria</taxon>
        <taxon>Alteromonadales</taxon>
        <taxon>Pseudoalteromonadaceae</taxon>
        <taxon>Pseudoalteromonas</taxon>
    </lineage>
</organism>
<evidence type="ECO:0000256" key="1">
    <source>
        <dbReference type="SAM" id="Phobius"/>
    </source>
</evidence>